<dbReference type="RefSeq" id="WP_188728881.1">
    <property type="nucleotide sequence ID" value="NZ_BMIT01000007.1"/>
</dbReference>
<sequence>MNTTVKDWYIVAVMDGDQLVGEVLYGTVLEDFTCRFYEGDYVTTSRIVNKNLKEHTVVTASNSYYQLKGSGKRAVIDLDDFEMLRHGFSPEQIRALNSSSPLLAH</sequence>
<evidence type="ECO:0000313" key="1">
    <source>
        <dbReference type="EMBL" id="GGE96262.1"/>
    </source>
</evidence>
<name>A0ABQ1TIG1_9GAMM</name>
<reference evidence="2" key="1">
    <citation type="journal article" date="2019" name="Int. J. Syst. Evol. Microbiol.">
        <title>The Global Catalogue of Microorganisms (GCM) 10K type strain sequencing project: providing services to taxonomists for standard genome sequencing and annotation.</title>
        <authorList>
            <consortium name="The Broad Institute Genomics Platform"/>
            <consortium name="The Broad Institute Genome Sequencing Center for Infectious Disease"/>
            <person name="Wu L."/>
            <person name="Ma J."/>
        </authorList>
    </citation>
    <scope>NUCLEOTIDE SEQUENCE [LARGE SCALE GENOMIC DNA]</scope>
    <source>
        <strain evidence="2">CGMCC 1.15394</strain>
    </source>
</reference>
<accession>A0ABQ1TIG1</accession>
<dbReference type="Proteomes" id="UP000638462">
    <property type="component" value="Unassembled WGS sequence"/>
</dbReference>
<protein>
    <submittedName>
        <fullName evidence="1">Uncharacterized protein</fullName>
    </submittedName>
</protein>
<keyword evidence="2" id="KW-1185">Reference proteome</keyword>
<proteinExistence type="predicted"/>
<gene>
    <name evidence="1" type="ORF">GCM10008027_21640</name>
</gene>
<comment type="caution">
    <text evidence="1">The sequence shown here is derived from an EMBL/GenBank/DDBJ whole genome shotgun (WGS) entry which is preliminary data.</text>
</comment>
<organism evidence="1 2">
    <name type="scientific">Pseudoalteromonas gelatinilytica</name>
    <dbReference type="NCBI Taxonomy" id="1703256"/>
    <lineage>
        <taxon>Bacteria</taxon>
        <taxon>Pseudomonadati</taxon>
        <taxon>Pseudomonadota</taxon>
        <taxon>Gammaproteobacteria</taxon>
        <taxon>Alteromonadales</taxon>
        <taxon>Pseudoalteromonadaceae</taxon>
        <taxon>Pseudoalteromonas</taxon>
    </lineage>
</organism>
<dbReference type="EMBL" id="BMIT01000007">
    <property type="protein sequence ID" value="GGE96262.1"/>
    <property type="molecule type" value="Genomic_DNA"/>
</dbReference>
<evidence type="ECO:0000313" key="2">
    <source>
        <dbReference type="Proteomes" id="UP000638462"/>
    </source>
</evidence>